<comment type="pathway">
    <text evidence="5">Metabolic intermediate biosynthesis; prephenate biosynthesis; prephenate from chorismate: step 1/1.</text>
</comment>
<evidence type="ECO:0000259" key="20">
    <source>
        <dbReference type="PROSITE" id="PS51171"/>
    </source>
</evidence>
<comment type="catalytic activity">
    <reaction evidence="1">
        <text>chorismate = prephenate</text>
        <dbReference type="Rhea" id="RHEA:13897"/>
        <dbReference type="ChEBI" id="CHEBI:29748"/>
        <dbReference type="ChEBI" id="CHEBI:29934"/>
        <dbReference type="EC" id="5.4.99.5"/>
    </reaction>
</comment>
<protein>
    <recommendedName>
        <fullName evidence="8">Bifunctional chorismate mutase/prephenate dehydratase</fullName>
        <ecNumber evidence="7">4.2.1.51</ecNumber>
        <ecNumber evidence="6">5.4.99.5</ecNumber>
    </recommendedName>
    <alternativeName>
        <fullName evidence="17">Chorismate mutase-prephenate dehydratase</fullName>
    </alternativeName>
    <alternativeName>
        <fullName evidence="16">p-protein</fullName>
    </alternativeName>
</protein>
<dbReference type="InterPro" id="IPR002701">
    <property type="entry name" value="CM_II_prokaryot"/>
</dbReference>
<keyword evidence="23" id="KW-1185">Reference proteome</keyword>
<comment type="function">
    <text evidence="2">Catalyzes the Claisen rearrangement of chorismate to prephenate and the decarboxylation/dehydration of prephenate to phenylpyruvate.</text>
</comment>
<organism evidence="22 23">
    <name type="scientific">Candidatus Doriopsillibacter californiensis</name>
    <dbReference type="NCBI Taxonomy" id="2970740"/>
    <lineage>
        <taxon>Bacteria</taxon>
        <taxon>Pseudomonadati</taxon>
        <taxon>Pseudomonadota</taxon>
        <taxon>Gammaproteobacteria</taxon>
        <taxon>Candidatus Tethybacterales</taxon>
        <taxon>Candidatus Persebacteraceae</taxon>
        <taxon>Candidatus Doriopsillibacter</taxon>
    </lineage>
</organism>
<evidence type="ECO:0000256" key="12">
    <source>
        <dbReference type="ARBA" id="ARBA00023222"/>
    </source>
</evidence>
<comment type="catalytic activity">
    <reaction evidence="18">
        <text>prephenate + H(+) = 3-phenylpyruvate + CO2 + H2O</text>
        <dbReference type="Rhea" id="RHEA:21648"/>
        <dbReference type="ChEBI" id="CHEBI:15377"/>
        <dbReference type="ChEBI" id="CHEBI:15378"/>
        <dbReference type="ChEBI" id="CHEBI:16526"/>
        <dbReference type="ChEBI" id="CHEBI:18005"/>
        <dbReference type="ChEBI" id="CHEBI:29934"/>
        <dbReference type="EC" id="4.2.1.51"/>
    </reaction>
</comment>
<dbReference type="SUPFAM" id="SSF55021">
    <property type="entry name" value="ACT-like"/>
    <property type="match status" value="1"/>
</dbReference>
<dbReference type="CDD" id="cd13630">
    <property type="entry name" value="PBP2_PDT_1"/>
    <property type="match status" value="1"/>
</dbReference>
<gene>
    <name evidence="22" type="primary">pheA</name>
    <name evidence="22" type="ORF">NQX30_00385</name>
</gene>
<evidence type="ECO:0000259" key="21">
    <source>
        <dbReference type="PROSITE" id="PS51671"/>
    </source>
</evidence>
<feature type="domain" description="ACT" evidence="21">
    <location>
        <begin position="275"/>
        <end position="353"/>
    </location>
</feature>
<dbReference type="Gene3D" id="1.20.59.10">
    <property type="entry name" value="Chorismate mutase"/>
    <property type="match status" value="1"/>
</dbReference>
<evidence type="ECO:0000256" key="2">
    <source>
        <dbReference type="ARBA" id="ARBA00002364"/>
    </source>
</evidence>
<dbReference type="PROSITE" id="PS51171">
    <property type="entry name" value="PREPHENATE_DEHYDR_3"/>
    <property type="match status" value="1"/>
</dbReference>
<dbReference type="PROSITE" id="PS51671">
    <property type="entry name" value="ACT"/>
    <property type="match status" value="1"/>
</dbReference>
<evidence type="ECO:0000256" key="4">
    <source>
        <dbReference type="ARBA" id="ARBA00004741"/>
    </source>
</evidence>
<dbReference type="PIRSF" id="PIRSF001500">
    <property type="entry name" value="Chor_mut_pdt_Ppr"/>
    <property type="match status" value="1"/>
</dbReference>
<evidence type="ECO:0000313" key="22">
    <source>
        <dbReference type="EMBL" id="MDM5146848.1"/>
    </source>
</evidence>
<sequence>METLADIRLRIDALDEKFIALLRERANLAKCAGAIKNKQKSNCYARLEREAEILRRLSSQGGILPAEAVTAIYREIIAACLACEKPQQIAYLGPPGTYTYDAARKHFGHTAQLQPAKNIYAAVREVEKKHCDYAVVPFENSTAGTVGTTMDVLLETPLVICGETMLRIRHNLLAHTEDIKKIDTIYAHPQSLDQCRRWLEDNMPGVAKVPCESNAAAAEKATNHTNAAAIASESAATIFNLSVVAADIEDSAANTTRFLILGHHQPGPSGQDKTTFVMTSHHEAGSMLRLLEPMAQRGVNMCKLESRPSSGNLWAYAFYVDVDGHVQENTELQHCLEEIRERATFLKMLGSYPKAVA</sequence>
<evidence type="ECO:0000256" key="8">
    <source>
        <dbReference type="ARBA" id="ARBA00014401"/>
    </source>
</evidence>
<comment type="caution">
    <text evidence="22">The sequence shown here is derived from an EMBL/GenBank/DDBJ whole genome shotgun (WGS) entry which is preliminary data.</text>
</comment>
<dbReference type="SMART" id="SM00830">
    <property type="entry name" value="CM_2"/>
    <property type="match status" value="1"/>
</dbReference>
<dbReference type="CDD" id="cd04905">
    <property type="entry name" value="ACT_CM-PDT"/>
    <property type="match status" value="1"/>
</dbReference>
<proteinExistence type="predicted"/>
<feature type="domain" description="Chorismate mutase" evidence="19">
    <location>
        <begin position="1"/>
        <end position="88"/>
    </location>
</feature>
<evidence type="ECO:0000256" key="11">
    <source>
        <dbReference type="ARBA" id="ARBA00023141"/>
    </source>
</evidence>
<dbReference type="EMBL" id="JANQAO010000001">
    <property type="protein sequence ID" value="MDM5146848.1"/>
    <property type="molecule type" value="Genomic_DNA"/>
</dbReference>
<dbReference type="Gene3D" id="3.40.190.10">
    <property type="entry name" value="Periplasmic binding protein-like II"/>
    <property type="match status" value="2"/>
</dbReference>
<evidence type="ECO:0000256" key="3">
    <source>
        <dbReference type="ARBA" id="ARBA00004496"/>
    </source>
</evidence>
<dbReference type="EC" id="4.2.1.51" evidence="7"/>
<evidence type="ECO:0000256" key="5">
    <source>
        <dbReference type="ARBA" id="ARBA00004817"/>
    </source>
</evidence>
<dbReference type="GO" id="GO:0004664">
    <property type="term" value="F:prephenate dehydratase activity"/>
    <property type="evidence" value="ECO:0007669"/>
    <property type="project" value="UniProtKB-EC"/>
</dbReference>
<feature type="domain" description="Prephenate dehydratase" evidence="20">
    <location>
        <begin position="88"/>
        <end position="263"/>
    </location>
</feature>
<dbReference type="InterPro" id="IPR036263">
    <property type="entry name" value="Chorismate_II_sf"/>
</dbReference>
<evidence type="ECO:0000256" key="1">
    <source>
        <dbReference type="ARBA" id="ARBA00000824"/>
    </source>
</evidence>
<dbReference type="Pfam" id="PF01817">
    <property type="entry name" value="CM_2"/>
    <property type="match status" value="1"/>
</dbReference>
<keyword evidence="14 22" id="KW-0456">Lyase</keyword>
<dbReference type="InterPro" id="IPR001086">
    <property type="entry name" value="Preph_deHydtase"/>
</dbReference>
<keyword evidence="12" id="KW-0584">Phenylalanine biosynthesis</keyword>
<evidence type="ECO:0000256" key="14">
    <source>
        <dbReference type="ARBA" id="ARBA00023239"/>
    </source>
</evidence>
<dbReference type="Gene3D" id="3.30.70.260">
    <property type="match status" value="1"/>
</dbReference>
<evidence type="ECO:0000256" key="15">
    <source>
        <dbReference type="ARBA" id="ARBA00023268"/>
    </source>
</evidence>
<dbReference type="InterPro" id="IPR018528">
    <property type="entry name" value="Preph_deHydtase_CS"/>
</dbReference>
<evidence type="ECO:0000313" key="23">
    <source>
        <dbReference type="Proteomes" id="UP001168167"/>
    </source>
</evidence>
<keyword evidence="11" id="KW-0057">Aromatic amino acid biosynthesis</keyword>
<dbReference type="Pfam" id="PF00800">
    <property type="entry name" value="PDT"/>
    <property type="match status" value="1"/>
</dbReference>
<comment type="subcellular location">
    <subcellularLocation>
        <location evidence="3">Cytoplasm</location>
    </subcellularLocation>
</comment>
<reference evidence="22" key="2">
    <citation type="journal article" date="2023" name="Microbiome">
        <title>Synthase-selected sorting approach identifies a beta-lactone synthase in a nudibranch symbiotic bacterium.</title>
        <authorList>
            <person name="Dzunkova M."/>
            <person name="La Clair J.J."/>
            <person name="Tyml T."/>
            <person name="Doud D."/>
            <person name="Schulz F."/>
            <person name="Piquer-Esteban S."/>
            <person name="Porcel Sanchis D."/>
            <person name="Osborn A."/>
            <person name="Robinson D."/>
            <person name="Louie K.B."/>
            <person name="Bowen B.P."/>
            <person name="Bowers R.M."/>
            <person name="Lee J."/>
            <person name="Arnau V."/>
            <person name="Diaz-Villanueva W."/>
            <person name="Stepanauskas R."/>
            <person name="Gosliner T."/>
            <person name="Date S.V."/>
            <person name="Northen T.R."/>
            <person name="Cheng J.F."/>
            <person name="Burkart M.D."/>
            <person name="Woyke T."/>
        </authorList>
    </citation>
    <scope>NUCLEOTIDE SEQUENCE</scope>
    <source>
        <strain evidence="22">Df01</strain>
    </source>
</reference>
<evidence type="ECO:0000256" key="7">
    <source>
        <dbReference type="ARBA" id="ARBA00013147"/>
    </source>
</evidence>
<accession>A0ABT7QJF7</accession>
<dbReference type="PROSITE" id="PS51168">
    <property type="entry name" value="CHORISMATE_MUT_2"/>
    <property type="match status" value="1"/>
</dbReference>
<evidence type="ECO:0000259" key="19">
    <source>
        <dbReference type="PROSITE" id="PS51168"/>
    </source>
</evidence>
<keyword evidence="13" id="KW-0413">Isomerase</keyword>
<evidence type="ECO:0000256" key="6">
    <source>
        <dbReference type="ARBA" id="ARBA00012404"/>
    </source>
</evidence>
<reference evidence="22" key="1">
    <citation type="submission" date="2022-08" db="EMBL/GenBank/DDBJ databases">
        <authorList>
            <person name="Dzunkova M."/>
            <person name="La Clair J."/>
            <person name="Tyml T."/>
            <person name="Doud D."/>
            <person name="Schulz F."/>
            <person name="Piquer S."/>
            <person name="Porcel Sanchis D."/>
            <person name="Osborn A."/>
            <person name="Robinson D."/>
            <person name="Louie K.B."/>
            <person name="Bowen B.P."/>
            <person name="Bowers R."/>
            <person name="Lee J."/>
            <person name="Arnau Llombart V."/>
            <person name="Diaz Villanueva W."/>
            <person name="Gosliner T."/>
            <person name="Northen T."/>
            <person name="Cheng J.-F."/>
            <person name="Burkart M.D."/>
            <person name="Woyke T."/>
        </authorList>
    </citation>
    <scope>NUCLEOTIDE SEQUENCE</scope>
    <source>
        <strain evidence="22">Df01</strain>
    </source>
</reference>
<dbReference type="InterPro" id="IPR008242">
    <property type="entry name" value="Chor_mutase/pphenate_deHydtase"/>
</dbReference>
<evidence type="ECO:0000256" key="9">
    <source>
        <dbReference type="ARBA" id="ARBA00022490"/>
    </source>
</evidence>
<evidence type="ECO:0000256" key="16">
    <source>
        <dbReference type="ARBA" id="ARBA00031175"/>
    </source>
</evidence>
<dbReference type="PANTHER" id="PTHR21022">
    <property type="entry name" value="PREPHENATE DEHYDRATASE P PROTEIN"/>
    <property type="match status" value="1"/>
</dbReference>
<keyword evidence="15" id="KW-0511">Multifunctional enzyme</keyword>
<evidence type="ECO:0000256" key="18">
    <source>
        <dbReference type="ARBA" id="ARBA00047848"/>
    </source>
</evidence>
<keyword evidence="10" id="KW-0028">Amino-acid biosynthesis</keyword>
<name>A0ABT7QJF7_9GAMM</name>
<evidence type="ECO:0000256" key="13">
    <source>
        <dbReference type="ARBA" id="ARBA00023235"/>
    </source>
</evidence>
<dbReference type="InterPro" id="IPR002912">
    <property type="entry name" value="ACT_dom"/>
</dbReference>
<dbReference type="SUPFAM" id="SSF48600">
    <property type="entry name" value="Chorismate mutase II"/>
    <property type="match status" value="1"/>
</dbReference>
<comment type="pathway">
    <text evidence="4">Amino-acid biosynthesis; L-phenylalanine biosynthesis; phenylpyruvate from prephenate: step 1/1.</text>
</comment>
<evidence type="ECO:0000256" key="10">
    <source>
        <dbReference type="ARBA" id="ARBA00022605"/>
    </source>
</evidence>
<dbReference type="PANTHER" id="PTHR21022:SF19">
    <property type="entry name" value="PREPHENATE DEHYDRATASE-RELATED"/>
    <property type="match status" value="1"/>
</dbReference>
<dbReference type="InterPro" id="IPR045865">
    <property type="entry name" value="ACT-like_dom_sf"/>
</dbReference>
<evidence type="ECO:0000256" key="17">
    <source>
        <dbReference type="ARBA" id="ARBA00031520"/>
    </source>
</evidence>
<dbReference type="PROSITE" id="PS00857">
    <property type="entry name" value="PREPHENATE_DEHYDR_1"/>
    <property type="match status" value="1"/>
</dbReference>
<dbReference type="EC" id="5.4.99.5" evidence="6"/>
<dbReference type="NCBIfam" id="NF008865">
    <property type="entry name" value="PRK11898.1"/>
    <property type="match status" value="1"/>
</dbReference>
<keyword evidence="9" id="KW-0963">Cytoplasm</keyword>
<dbReference type="Proteomes" id="UP001168167">
    <property type="component" value="Unassembled WGS sequence"/>
</dbReference>
<dbReference type="SUPFAM" id="SSF53850">
    <property type="entry name" value="Periplasmic binding protein-like II"/>
    <property type="match status" value="1"/>
</dbReference>
<dbReference type="InterPro" id="IPR036979">
    <property type="entry name" value="CM_dom_sf"/>
</dbReference>